<comment type="caution">
    <text evidence="1">The sequence shown here is derived from an EMBL/GenBank/DDBJ whole genome shotgun (WGS) entry which is preliminary data.</text>
</comment>
<dbReference type="OrthoDB" id="198787at2759"/>
<evidence type="ECO:0000313" key="1">
    <source>
        <dbReference type="EMBL" id="KAH3662529.1"/>
    </source>
</evidence>
<dbReference type="EMBL" id="JAEUBE010000378">
    <property type="protein sequence ID" value="KAH3662529.1"/>
    <property type="molecule type" value="Genomic_DNA"/>
</dbReference>
<evidence type="ECO:0000313" key="2">
    <source>
        <dbReference type="Proteomes" id="UP000769157"/>
    </source>
</evidence>
<accession>A0A9P8NZW6</accession>
<dbReference type="GeneID" id="70237745"/>
<proteinExistence type="predicted"/>
<reference evidence="1" key="1">
    <citation type="journal article" date="2021" name="Open Biol.">
        <title>Shared evolutionary footprints suggest mitochondrial oxidative damage underlies multiple complex I losses in fungi.</title>
        <authorList>
            <person name="Schikora-Tamarit M.A."/>
            <person name="Marcet-Houben M."/>
            <person name="Nosek J."/>
            <person name="Gabaldon T."/>
        </authorList>
    </citation>
    <scope>NUCLEOTIDE SEQUENCE</scope>
    <source>
        <strain evidence="1">CBS6075</strain>
    </source>
</reference>
<dbReference type="RefSeq" id="XP_046059618.1">
    <property type="nucleotide sequence ID" value="XM_046206999.1"/>
</dbReference>
<dbReference type="InterPro" id="IPR021211">
    <property type="entry name" value="SAM35"/>
</dbReference>
<dbReference type="SUPFAM" id="SSF47616">
    <property type="entry name" value="GST C-terminal domain-like"/>
    <property type="match status" value="1"/>
</dbReference>
<gene>
    <name evidence="1" type="ORF">OGAPHI_005781</name>
</gene>
<dbReference type="Pfam" id="PF10806">
    <property type="entry name" value="SAM35"/>
    <property type="match status" value="1"/>
</dbReference>
<dbReference type="InterPro" id="IPR036282">
    <property type="entry name" value="Glutathione-S-Trfase_C_sf"/>
</dbReference>
<dbReference type="Pfam" id="PF13410">
    <property type="entry name" value="GST_C_2"/>
    <property type="match status" value="1"/>
</dbReference>
<keyword evidence="2" id="KW-1185">Reference proteome</keyword>
<protein>
    <submittedName>
        <fullName evidence="1">Uncharacterized protein</fullName>
    </submittedName>
</protein>
<sequence>MSVVKPFKQFVSQFPLVVYPSQSADVPLPASRFSFRNSPQTADSFNLGVYNVVSLSFDNRVAASLDPVCFYCMILLAYKNGYKLPLLDGESAGNCVSVLSFHSSTDGHLPVLIEDEDDKKARRLMRKVRSAATIEKFNLSAVTNPKELMYIQLVDTRLYDYFTLRVLQTSAISVYCPAGELFSRSMECFVTRNNFHLRNPAIAAHATSTFQVSLKHSVQAAQQESDRCASEGKQLLAWLEDLLEDEVFFEKPGVLDFKLAAYVYALMNIEDVELGYPKLKAHCRRIIAGAI</sequence>
<organism evidence="1 2">
    <name type="scientific">Ogataea philodendri</name>
    <dbReference type="NCBI Taxonomy" id="1378263"/>
    <lineage>
        <taxon>Eukaryota</taxon>
        <taxon>Fungi</taxon>
        <taxon>Dikarya</taxon>
        <taxon>Ascomycota</taxon>
        <taxon>Saccharomycotina</taxon>
        <taxon>Pichiomycetes</taxon>
        <taxon>Pichiales</taxon>
        <taxon>Pichiaceae</taxon>
        <taxon>Ogataea</taxon>
    </lineage>
</organism>
<dbReference type="Proteomes" id="UP000769157">
    <property type="component" value="Unassembled WGS sequence"/>
</dbReference>
<reference evidence="1" key="2">
    <citation type="submission" date="2021-01" db="EMBL/GenBank/DDBJ databases">
        <authorList>
            <person name="Schikora-Tamarit M.A."/>
        </authorList>
    </citation>
    <scope>NUCLEOTIDE SEQUENCE</scope>
    <source>
        <strain evidence="1">CBS6075</strain>
    </source>
</reference>
<dbReference type="AlphaFoldDB" id="A0A9P8NZW6"/>
<name>A0A9P8NZW6_9ASCO</name>